<evidence type="ECO:0000313" key="2">
    <source>
        <dbReference type="EMBL" id="RKN74126.1"/>
    </source>
</evidence>
<dbReference type="OrthoDB" id="9793162at2"/>
<sequence length="269" mass="30643">MEQSFKVMTFNLRINAAQDPYSWEQRKFWATAVIEEQKPDLIGAQEVTIPMLGWLADRFRDRYDLYAVNRKQSNDSGEHCAILVKKETFSIVHKSSFMLSETPDVIGSFGWDAACERICSWVELAGRHDGTPMLRFYNTHLDHRGDLARKEGLRLVLTEMERQTEALPAILTGDFNAGPENELFRVMAGFAPMSGCFDSWSEEEQRRSKTFHGYKGGEEGSPIDYIFASEGLAIESTEIIRDRFDGGYPSDHYPVVSTIRRKVGATHEL</sequence>
<dbReference type="Proteomes" id="UP000282311">
    <property type="component" value="Unassembled WGS sequence"/>
</dbReference>
<dbReference type="CDD" id="cd09083">
    <property type="entry name" value="EEP-1"/>
    <property type="match status" value="1"/>
</dbReference>
<dbReference type="InterPro" id="IPR005135">
    <property type="entry name" value="Endo/exonuclease/phosphatase"/>
</dbReference>
<evidence type="ECO:0000313" key="3">
    <source>
        <dbReference type="Proteomes" id="UP000282311"/>
    </source>
</evidence>
<dbReference type="InterPro" id="IPR050410">
    <property type="entry name" value="CCR4/nocturin_mRNA_transcr"/>
</dbReference>
<dbReference type="GO" id="GO:0000175">
    <property type="term" value="F:3'-5'-RNA exonuclease activity"/>
    <property type="evidence" value="ECO:0007669"/>
    <property type="project" value="TreeGrafter"/>
</dbReference>
<dbReference type="PANTHER" id="PTHR12121:SF36">
    <property type="entry name" value="ENDONUCLEASE_EXONUCLEASE_PHOSPHATASE DOMAIN-CONTAINING PROTEIN"/>
    <property type="match status" value="1"/>
</dbReference>
<comment type="caution">
    <text evidence="2">The sequence shown here is derived from an EMBL/GenBank/DDBJ whole genome shotgun (WGS) entry which is preliminary data.</text>
</comment>
<dbReference type="SUPFAM" id="SSF56219">
    <property type="entry name" value="DNase I-like"/>
    <property type="match status" value="1"/>
</dbReference>
<gene>
    <name evidence="2" type="ORF">D7M11_27105</name>
</gene>
<proteinExistence type="predicted"/>
<dbReference type="Gene3D" id="3.60.10.10">
    <property type="entry name" value="Endonuclease/exonuclease/phosphatase"/>
    <property type="match status" value="1"/>
</dbReference>
<keyword evidence="3" id="KW-1185">Reference proteome</keyword>
<keyword evidence="2" id="KW-0255">Endonuclease</keyword>
<keyword evidence="2" id="KW-0269">Exonuclease</keyword>
<dbReference type="InterPro" id="IPR036691">
    <property type="entry name" value="Endo/exonu/phosph_ase_sf"/>
</dbReference>
<dbReference type="PANTHER" id="PTHR12121">
    <property type="entry name" value="CARBON CATABOLITE REPRESSOR PROTEIN 4"/>
    <property type="match status" value="1"/>
</dbReference>
<dbReference type="AlphaFoldDB" id="A0A3B0BR00"/>
<evidence type="ECO:0000259" key="1">
    <source>
        <dbReference type="Pfam" id="PF03372"/>
    </source>
</evidence>
<dbReference type="RefSeq" id="WP_120750397.1">
    <property type="nucleotide sequence ID" value="NZ_RBAH01000025.1"/>
</dbReference>
<dbReference type="Pfam" id="PF03372">
    <property type="entry name" value="Exo_endo_phos"/>
    <property type="match status" value="1"/>
</dbReference>
<keyword evidence="2" id="KW-0378">Hydrolase</keyword>
<dbReference type="EMBL" id="RBAH01000025">
    <property type="protein sequence ID" value="RKN74126.1"/>
    <property type="molecule type" value="Genomic_DNA"/>
</dbReference>
<reference evidence="2 3" key="1">
    <citation type="journal article" date="2007" name="Int. J. Syst. Evol. Microbiol.">
        <title>Paenibacillus ginsengarvi sp. nov., isolated from soil from ginseng cultivation.</title>
        <authorList>
            <person name="Yoon M.H."/>
            <person name="Ten L.N."/>
            <person name="Im W.T."/>
        </authorList>
    </citation>
    <scope>NUCLEOTIDE SEQUENCE [LARGE SCALE GENOMIC DNA]</scope>
    <source>
        <strain evidence="2 3">KCTC 13059</strain>
    </source>
</reference>
<organism evidence="2 3">
    <name type="scientific">Paenibacillus ginsengarvi</name>
    <dbReference type="NCBI Taxonomy" id="400777"/>
    <lineage>
        <taxon>Bacteria</taxon>
        <taxon>Bacillati</taxon>
        <taxon>Bacillota</taxon>
        <taxon>Bacilli</taxon>
        <taxon>Bacillales</taxon>
        <taxon>Paenibacillaceae</taxon>
        <taxon>Paenibacillus</taxon>
    </lineage>
</organism>
<dbReference type="GO" id="GO:0004519">
    <property type="term" value="F:endonuclease activity"/>
    <property type="evidence" value="ECO:0007669"/>
    <property type="project" value="UniProtKB-KW"/>
</dbReference>
<name>A0A3B0BR00_9BACL</name>
<accession>A0A3B0BR00</accession>
<protein>
    <submittedName>
        <fullName evidence="2">Endonuclease/exonuclease/phosphatase family protein</fullName>
    </submittedName>
</protein>
<keyword evidence="2" id="KW-0540">Nuclease</keyword>
<feature type="domain" description="Endonuclease/exonuclease/phosphatase" evidence="1">
    <location>
        <begin position="31"/>
        <end position="252"/>
    </location>
</feature>